<reference evidence="2" key="1">
    <citation type="journal article" date="2020" name="Stud. Mycol.">
        <title>101 Dothideomycetes genomes: a test case for predicting lifestyles and emergence of pathogens.</title>
        <authorList>
            <person name="Haridas S."/>
            <person name="Albert R."/>
            <person name="Binder M."/>
            <person name="Bloem J."/>
            <person name="Labutti K."/>
            <person name="Salamov A."/>
            <person name="Andreopoulos B."/>
            <person name="Baker S."/>
            <person name="Barry K."/>
            <person name="Bills G."/>
            <person name="Bluhm B."/>
            <person name="Cannon C."/>
            <person name="Castanera R."/>
            <person name="Culley D."/>
            <person name="Daum C."/>
            <person name="Ezra D."/>
            <person name="Gonzalez J."/>
            <person name="Henrissat B."/>
            <person name="Kuo A."/>
            <person name="Liang C."/>
            <person name="Lipzen A."/>
            <person name="Lutzoni F."/>
            <person name="Magnuson J."/>
            <person name="Mondo S."/>
            <person name="Nolan M."/>
            <person name="Ohm R."/>
            <person name="Pangilinan J."/>
            <person name="Park H.-J."/>
            <person name="Ramirez L."/>
            <person name="Alfaro M."/>
            <person name="Sun H."/>
            <person name="Tritt A."/>
            <person name="Yoshinaga Y."/>
            <person name="Zwiers L.-H."/>
            <person name="Turgeon B."/>
            <person name="Goodwin S."/>
            <person name="Spatafora J."/>
            <person name="Crous P."/>
            <person name="Grigoriev I."/>
        </authorList>
    </citation>
    <scope>NUCLEOTIDE SEQUENCE</scope>
    <source>
        <strain evidence="2">CBS 675.92</strain>
    </source>
</reference>
<gene>
    <name evidence="2" type="ORF">CC80DRAFT_97496</name>
</gene>
<dbReference type="AlphaFoldDB" id="A0A6A5UFN9"/>
<name>A0A6A5UFN9_9PLEO</name>
<keyword evidence="1" id="KW-0812">Transmembrane</keyword>
<evidence type="ECO:0000313" key="3">
    <source>
        <dbReference type="Proteomes" id="UP000800035"/>
    </source>
</evidence>
<organism evidence="2 3">
    <name type="scientific">Byssothecium circinans</name>
    <dbReference type="NCBI Taxonomy" id="147558"/>
    <lineage>
        <taxon>Eukaryota</taxon>
        <taxon>Fungi</taxon>
        <taxon>Dikarya</taxon>
        <taxon>Ascomycota</taxon>
        <taxon>Pezizomycotina</taxon>
        <taxon>Dothideomycetes</taxon>
        <taxon>Pleosporomycetidae</taxon>
        <taxon>Pleosporales</taxon>
        <taxon>Massarineae</taxon>
        <taxon>Massarinaceae</taxon>
        <taxon>Byssothecium</taxon>
    </lineage>
</organism>
<dbReference type="Proteomes" id="UP000800035">
    <property type="component" value="Unassembled WGS sequence"/>
</dbReference>
<protein>
    <submittedName>
        <fullName evidence="2">Uncharacterized protein</fullName>
    </submittedName>
</protein>
<proteinExistence type="predicted"/>
<evidence type="ECO:0000256" key="1">
    <source>
        <dbReference type="SAM" id="Phobius"/>
    </source>
</evidence>
<dbReference type="EMBL" id="ML976978">
    <property type="protein sequence ID" value="KAF1962769.1"/>
    <property type="molecule type" value="Genomic_DNA"/>
</dbReference>
<feature type="transmembrane region" description="Helical" evidence="1">
    <location>
        <begin position="6"/>
        <end position="25"/>
    </location>
</feature>
<keyword evidence="1" id="KW-0472">Membrane</keyword>
<accession>A0A6A5UFN9</accession>
<sequence length="96" mass="11074">MLGMEEFFGGGRSIFLFLFAAFVLVQRIPLSRIGRLGWDAESLGVGITRLRFLLFRVVLHASYRVSTRGRFQVSGLGFYFWEIIPDVVGKHYCLRR</sequence>
<keyword evidence="1" id="KW-1133">Transmembrane helix</keyword>
<keyword evidence="3" id="KW-1185">Reference proteome</keyword>
<evidence type="ECO:0000313" key="2">
    <source>
        <dbReference type="EMBL" id="KAF1962769.1"/>
    </source>
</evidence>